<dbReference type="Proteomes" id="UP000554235">
    <property type="component" value="Unassembled WGS sequence"/>
</dbReference>
<dbReference type="AlphaFoldDB" id="A0A8H4L9N3"/>
<gene>
    <name evidence="2" type="ORF">FALBO_7523</name>
</gene>
<evidence type="ECO:0000313" key="2">
    <source>
        <dbReference type="EMBL" id="KAF4465625.1"/>
    </source>
</evidence>
<name>A0A8H4L9N3_9HYPO</name>
<keyword evidence="3" id="KW-1185">Reference proteome</keyword>
<feature type="region of interest" description="Disordered" evidence="1">
    <location>
        <begin position="437"/>
        <end position="464"/>
    </location>
</feature>
<dbReference type="PANTHER" id="PTHR40788">
    <property type="entry name" value="CLR5 DOMAIN-CONTAINING PROTEIN-RELATED"/>
    <property type="match status" value="1"/>
</dbReference>
<protein>
    <submittedName>
        <fullName evidence="2">Uncharacterized protein</fullName>
    </submittedName>
</protein>
<dbReference type="PANTHER" id="PTHR40788:SF2">
    <property type="entry name" value="CLR5 DOMAIN-CONTAINING PROTEIN"/>
    <property type="match status" value="1"/>
</dbReference>
<accession>A0A8H4L9N3</accession>
<dbReference type="EMBL" id="JAADYS010001007">
    <property type="protein sequence ID" value="KAF4465625.1"/>
    <property type="molecule type" value="Genomic_DNA"/>
</dbReference>
<organism evidence="2 3">
    <name type="scientific">Fusarium albosuccineum</name>
    <dbReference type="NCBI Taxonomy" id="1237068"/>
    <lineage>
        <taxon>Eukaryota</taxon>
        <taxon>Fungi</taxon>
        <taxon>Dikarya</taxon>
        <taxon>Ascomycota</taxon>
        <taxon>Pezizomycotina</taxon>
        <taxon>Sordariomycetes</taxon>
        <taxon>Hypocreomycetidae</taxon>
        <taxon>Hypocreales</taxon>
        <taxon>Nectriaceae</taxon>
        <taxon>Fusarium</taxon>
        <taxon>Fusarium decemcellulare species complex</taxon>
    </lineage>
</organism>
<evidence type="ECO:0000256" key="1">
    <source>
        <dbReference type="SAM" id="MobiDB-lite"/>
    </source>
</evidence>
<reference evidence="2 3" key="1">
    <citation type="submission" date="2020-01" db="EMBL/GenBank/DDBJ databases">
        <title>Identification and distribution of gene clusters putatively required for synthesis of sphingolipid metabolism inhibitors in phylogenetically diverse species of the filamentous fungus Fusarium.</title>
        <authorList>
            <person name="Kim H.-S."/>
            <person name="Busman M."/>
            <person name="Brown D.W."/>
            <person name="Divon H."/>
            <person name="Uhlig S."/>
            <person name="Proctor R.H."/>
        </authorList>
    </citation>
    <scope>NUCLEOTIDE SEQUENCE [LARGE SCALE GENOMIC DNA]</scope>
    <source>
        <strain evidence="2 3">NRRL 20459</strain>
    </source>
</reference>
<sequence length="510" mass="58699">MTSDKYPVQPEPHLQTERETSGFDSLALMAAEAPYRLPAQLDLERVESLLTGKASATEDHLWSLREDPNYFAQQLLDIRDHRQEMIKDYYNRDHPATEKGREGVWWGRIIGNLLDEAYIPIETFSELCDQATQLRELQTKHESIISPTKDLPQDFLEALLRFHHFLNQATKGPLGQLRMVVVASPPLRKFYTRTPLADPDFPRISIRPRAGIKMTQTEQNLVWLLRTLWEDGDSLFLARLPAVVDDLERLIQSEQGAEDFISLYVAGVIGDLSIISQCMHQLEIYQPWAQTLETSFEDSRKEHEAYFGKKAEPWEKILEAFQEHLLEDTVKLGRPVAGRFTYPVQRRRNKENVDLLRQAEANLDVFWAEVDRVFYAMTGQMVGSSVVKLLWQPRLLQRTPEWVQPEQAKKAVQPPPVEQPLSAFYHGVPDYLQEAMTGSRASTQPSKTKAKMRGMTNKSSEAEDVAQDVANVTLEDAQPTFKVDQRALKAFRTFFFQPRRHLLARRDLLA</sequence>
<proteinExistence type="predicted"/>
<evidence type="ECO:0000313" key="3">
    <source>
        <dbReference type="Proteomes" id="UP000554235"/>
    </source>
</evidence>
<dbReference type="OrthoDB" id="2922289at2759"/>
<feature type="region of interest" description="Disordered" evidence="1">
    <location>
        <begin position="1"/>
        <end position="21"/>
    </location>
</feature>
<comment type="caution">
    <text evidence="2">The sequence shown here is derived from an EMBL/GenBank/DDBJ whole genome shotgun (WGS) entry which is preliminary data.</text>
</comment>